<dbReference type="Proteomes" id="UP000249842">
    <property type="component" value="Unassembled WGS sequence"/>
</dbReference>
<dbReference type="CDD" id="cd00299">
    <property type="entry name" value="GST_C_family"/>
    <property type="match status" value="1"/>
</dbReference>
<evidence type="ECO:0000313" key="6">
    <source>
        <dbReference type="Proteomes" id="UP000249842"/>
    </source>
</evidence>
<protein>
    <recommendedName>
        <fullName evidence="1">glutathione transferase</fullName>
        <ecNumber evidence="1">2.5.1.18</ecNumber>
    </recommendedName>
</protein>
<dbReference type="GO" id="GO:0005737">
    <property type="term" value="C:cytoplasm"/>
    <property type="evidence" value="ECO:0007669"/>
    <property type="project" value="TreeGrafter"/>
</dbReference>
<dbReference type="SUPFAM" id="SSF47616">
    <property type="entry name" value="GST C-terminal domain-like"/>
    <property type="match status" value="1"/>
</dbReference>
<dbReference type="Gene3D" id="3.40.30.10">
    <property type="entry name" value="Glutaredoxin"/>
    <property type="match status" value="1"/>
</dbReference>
<evidence type="ECO:0000256" key="1">
    <source>
        <dbReference type="ARBA" id="ARBA00012452"/>
    </source>
</evidence>
<dbReference type="EC" id="2.5.1.18" evidence="1"/>
<dbReference type="PANTHER" id="PTHR43900:SF3">
    <property type="entry name" value="GLUTATHIONE S-TRANSFERASE RHO"/>
    <property type="match status" value="1"/>
</dbReference>
<evidence type="ECO:0000259" key="4">
    <source>
        <dbReference type="PROSITE" id="PS50405"/>
    </source>
</evidence>
<dbReference type="GO" id="GO:0043295">
    <property type="term" value="F:glutathione binding"/>
    <property type="evidence" value="ECO:0007669"/>
    <property type="project" value="TreeGrafter"/>
</dbReference>
<proteinExistence type="predicted"/>
<keyword evidence="6" id="KW-1185">Reference proteome</keyword>
<evidence type="ECO:0000313" key="5">
    <source>
        <dbReference type="EMBL" id="RAK59538.1"/>
    </source>
</evidence>
<dbReference type="InterPro" id="IPR036249">
    <property type="entry name" value="Thioredoxin-like_sf"/>
</dbReference>
<dbReference type="GO" id="GO:0004364">
    <property type="term" value="F:glutathione transferase activity"/>
    <property type="evidence" value="ECO:0007669"/>
    <property type="project" value="UniProtKB-EC"/>
</dbReference>
<dbReference type="PROSITE" id="PS50404">
    <property type="entry name" value="GST_NTER"/>
    <property type="match status" value="1"/>
</dbReference>
<dbReference type="InterPro" id="IPR040079">
    <property type="entry name" value="Glutathione_S-Trfase"/>
</dbReference>
<reference evidence="6" key="1">
    <citation type="submission" date="2018-05" db="EMBL/GenBank/DDBJ databases">
        <authorList>
            <person name="Li X."/>
        </authorList>
    </citation>
    <scope>NUCLEOTIDE SEQUENCE [LARGE SCALE GENOMIC DNA]</scope>
    <source>
        <strain evidence="6">HKS-05</strain>
    </source>
</reference>
<sequence length="219" mass="23597">MSTLTIHGIPGSPYVRMPLMACEEKGAPWRLAAMQMGSGRTPEHLARHPFARMPAMEHGDFQLYESQAIIRYVDQVFDGPALTPTAPRAAARMNQVMGIVDCYVSKSISGGISWNRLVAPIFGMPVDEEAITAAIPMSRTCVAALEEILGDNAYFAGDAVSLADIMAFPHLEMLPLSPEGAEIAAGSPLLDWLARMAQRPSVAATAWERLSAMTQAEPA</sequence>
<dbReference type="AlphaFoldDB" id="A0A328B3F9"/>
<evidence type="ECO:0000259" key="3">
    <source>
        <dbReference type="PROSITE" id="PS50404"/>
    </source>
</evidence>
<evidence type="ECO:0000256" key="2">
    <source>
        <dbReference type="ARBA" id="ARBA00022679"/>
    </source>
</evidence>
<dbReference type="PANTHER" id="PTHR43900">
    <property type="entry name" value="GLUTATHIONE S-TRANSFERASE RHO"/>
    <property type="match status" value="1"/>
</dbReference>
<dbReference type="Gene3D" id="1.20.1050.10">
    <property type="match status" value="1"/>
</dbReference>
<dbReference type="InterPro" id="IPR010987">
    <property type="entry name" value="Glutathione-S-Trfase_C-like"/>
</dbReference>
<dbReference type="SUPFAM" id="SSF52833">
    <property type="entry name" value="Thioredoxin-like"/>
    <property type="match status" value="1"/>
</dbReference>
<dbReference type="SFLD" id="SFLDS00019">
    <property type="entry name" value="Glutathione_Transferase_(cytos"/>
    <property type="match status" value="1"/>
</dbReference>
<comment type="caution">
    <text evidence="5">The sequence shown here is derived from an EMBL/GenBank/DDBJ whole genome shotgun (WGS) entry which is preliminary data.</text>
</comment>
<dbReference type="EMBL" id="QFYP01000001">
    <property type="protein sequence ID" value="RAK59538.1"/>
    <property type="molecule type" value="Genomic_DNA"/>
</dbReference>
<keyword evidence="2 5" id="KW-0808">Transferase</keyword>
<gene>
    <name evidence="5" type="ORF">DJ021_06845</name>
</gene>
<dbReference type="RefSeq" id="WP_111456831.1">
    <property type="nucleotide sequence ID" value="NZ_QFYP01000001.1"/>
</dbReference>
<dbReference type="Pfam" id="PF13410">
    <property type="entry name" value="GST_C_2"/>
    <property type="match status" value="1"/>
</dbReference>
<dbReference type="OrthoDB" id="7583243at2"/>
<feature type="domain" description="GST N-terminal" evidence="3">
    <location>
        <begin position="2"/>
        <end position="81"/>
    </location>
</feature>
<dbReference type="InterPro" id="IPR036282">
    <property type="entry name" value="Glutathione-S-Trfase_C_sf"/>
</dbReference>
<dbReference type="InterPro" id="IPR004045">
    <property type="entry name" value="Glutathione_S-Trfase_N"/>
</dbReference>
<accession>A0A328B3F9</accession>
<feature type="domain" description="GST C-terminal" evidence="4">
    <location>
        <begin position="86"/>
        <end position="219"/>
    </location>
</feature>
<organism evidence="5 6">
    <name type="scientific">Phenylobacterium hankyongense</name>
    <dbReference type="NCBI Taxonomy" id="1813876"/>
    <lineage>
        <taxon>Bacteria</taxon>
        <taxon>Pseudomonadati</taxon>
        <taxon>Pseudomonadota</taxon>
        <taxon>Alphaproteobacteria</taxon>
        <taxon>Caulobacterales</taxon>
        <taxon>Caulobacteraceae</taxon>
        <taxon>Phenylobacterium</taxon>
    </lineage>
</organism>
<name>A0A328B3F9_9CAUL</name>
<dbReference type="SFLD" id="SFLDG00358">
    <property type="entry name" value="Main_(cytGST)"/>
    <property type="match status" value="1"/>
</dbReference>
<dbReference type="PROSITE" id="PS50405">
    <property type="entry name" value="GST_CTER"/>
    <property type="match status" value="1"/>
</dbReference>
<dbReference type="Pfam" id="PF13417">
    <property type="entry name" value="GST_N_3"/>
    <property type="match status" value="1"/>
</dbReference>